<dbReference type="AlphaFoldDB" id="A0A5D0MG73"/>
<name>A0A5D0MG73_9BACT</name>
<keyword evidence="3" id="KW-1185">Reference proteome</keyword>
<feature type="transmembrane region" description="Helical" evidence="1">
    <location>
        <begin position="105"/>
        <end position="126"/>
    </location>
</feature>
<dbReference type="Proteomes" id="UP000324143">
    <property type="component" value="Unassembled WGS sequence"/>
</dbReference>
<keyword evidence="1" id="KW-0812">Transmembrane</keyword>
<organism evidence="2 3">
    <name type="scientific">Candidatus Mcinerneyibacterium aminivorans</name>
    <dbReference type="NCBI Taxonomy" id="2703815"/>
    <lineage>
        <taxon>Bacteria</taxon>
        <taxon>Candidatus Macinerneyibacteriota</taxon>
        <taxon>Candidatus Mcinerneyibacteria</taxon>
        <taxon>Candidatus Mcinerneyibacteriales</taxon>
        <taxon>Candidatus Mcinerneyibacteriaceae</taxon>
        <taxon>Candidatus Mcinerneyibacterium</taxon>
    </lineage>
</organism>
<protein>
    <submittedName>
        <fullName evidence="2">Uncharacterized protein</fullName>
    </submittedName>
</protein>
<comment type="caution">
    <text evidence="2">The sequence shown here is derived from an EMBL/GenBank/DDBJ whole genome shotgun (WGS) entry which is preliminary data.</text>
</comment>
<proteinExistence type="predicted"/>
<keyword evidence="1" id="KW-1133">Transmembrane helix</keyword>
<feature type="transmembrane region" description="Helical" evidence="1">
    <location>
        <begin position="138"/>
        <end position="157"/>
    </location>
</feature>
<evidence type="ECO:0000313" key="2">
    <source>
        <dbReference type="EMBL" id="TYB30450.1"/>
    </source>
</evidence>
<evidence type="ECO:0000313" key="3">
    <source>
        <dbReference type="Proteomes" id="UP000324143"/>
    </source>
</evidence>
<gene>
    <name evidence="2" type="ORF">FXF47_09160</name>
</gene>
<sequence length="209" mass="23115">MNFWKRRLPLALTVIYGLAGFAMQIIPALNGYRDIQNSWMPILFGFSIAIGVASLTKYHFTKMRRQPEERVYSIITFISLVVMAVAGLIGMSQDGGVFTKLFDNLFSYVYVPLQATIFSLLAFYITSAAYRAFKVSEWISTLLLVSGFIVMLGRVAFGPLMVFGKLSEWIMAVPTVAAMRGLLIGIGLGIMATAIKIILGIERSYLGGE</sequence>
<accession>A0A5D0MG73</accession>
<feature type="transmembrane region" description="Helical" evidence="1">
    <location>
        <begin position="38"/>
        <end position="60"/>
    </location>
</feature>
<feature type="transmembrane region" description="Helical" evidence="1">
    <location>
        <begin position="72"/>
        <end position="93"/>
    </location>
</feature>
<evidence type="ECO:0000256" key="1">
    <source>
        <dbReference type="SAM" id="Phobius"/>
    </source>
</evidence>
<dbReference type="EMBL" id="VSIX01000135">
    <property type="protein sequence ID" value="TYB30450.1"/>
    <property type="molecule type" value="Genomic_DNA"/>
</dbReference>
<feature type="transmembrane region" description="Helical" evidence="1">
    <location>
        <begin position="177"/>
        <end position="199"/>
    </location>
</feature>
<reference evidence="2" key="1">
    <citation type="submission" date="2019-08" db="EMBL/GenBank/DDBJ databases">
        <title>Genomic characterization of a novel candidate phylum (ARYD3) from a high temperature, high salinity tertiary oil reservoir in north central Oklahoma, USA.</title>
        <authorList>
            <person name="Youssef N.H."/>
            <person name="Yadav A."/>
            <person name="Elshahed M.S."/>
        </authorList>
    </citation>
    <scope>NUCLEOTIDE SEQUENCE [LARGE SCALE GENOMIC DNA]</scope>
    <source>
        <strain evidence="2">ARYD3</strain>
    </source>
</reference>
<keyword evidence="1" id="KW-0472">Membrane</keyword>